<comment type="similarity">
    <text evidence="1">Belongs to the LysR transcriptional regulatory family.</text>
</comment>
<evidence type="ECO:0000313" key="6">
    <source>
        <dbReference type="EMBL" id="OZI56096.1"/>
    </source>
</evidence>
<dbReference type="SUPFAM" id="SSF53850">
    <property type="entry name" value="Periplasmic binding protein-like II"/>
    <property type="match status" value="1"/>
</dbReference>
<evidence type="ECO:0000256" key="3">
    <source>
        <dbReference type="ARBA" id="ARBA00023125"/>
    </source>
</evidence>
<comment type="caution">
    <text evidence="6">The sequence shown here is derived from an EMBL/GenBank/DDBJ whole genome shotgun (WGS) entry which is preliminary data.</text>
</comment>
<dbReference type="GO" id="GO:0003700">
    <property type="term" value="F:DNA-binding transcription factor activity"/>
    <property type="evidence" value="ECO:0007669"/>
    <property type="project" value="InterPro"/>
</dbReference>
<keyword evidence="3" id="KW-0238">DNA-binding</keyword>
<evidence type="ECO:0000256" key="1">
    <source>
        <dbReference type="ARBA" id="ARBA00009437"/>
    </source>
</evidence>
<reference evidence="6 7" key="1">
    <citation type="submission" date="2017-05" db="EMBL/GenBank/DDBJ databases">
        <title>Complete and WGS of Bordetella genogroups.</title>
        <authorList>
            <person name="Spilker T."/>
            <person name="LiPuma J."/>
        </authorList>
    </citation>
    <scope>NUCLEOTIDE SEQUENCE [LARGE SCALE GENOMIC DNA]</scope>
    <source>
        <strain evidence="6 7">AU9919</strain>
    </source>
</reference>
<accession>A0A261U2A8</accession>
<dbReference type="GO" id="GO:0043565">
    <property type="term" value="F:sequence-specific DNA binding"/>
    <property type="evidence" value="ECO:0007669"/>
    <property type="project" value="TreeGrafter"/>
</dbReference>
<dbReference type="InterPro" id="IPR036388">
    <property type="entry name" value="WH-like_DNA-bd_sf"/>
</dbReference>
<gene>
    <name evidence="6" type="ORF">CAL20_11650</name>
</gene>
<keyword evidence="2" id="KW-0805">Transcription regulation</keyword>
<organism evidence="6 7">
    <name type="scientific">Bordetella genomosp. 4</name>
    <dbReference type="NCBI Taxonomy" id="463044"/>
    <lineage>
        <taxon>Bacteria</taxon>
        <taxon>Pseudomonadati</taxon>
        <taxon>Pseudomonadota</taxon>
        <taxon>Betaproteobacteria</taxon>
        <taxon>Burkholderiales</taxon>
        <taxon>Alcaligenaceae</taxon>
        <taxon>Bordetella</taxon>
    </lineage>
</organism>
<dbReference type="RefSeq" id="WP_094821162.1">
    <property type="nucleotide sequence ID" value="NZ_NEVO01000007.1"/>
</dbReference>
<dbReference type="PROSITE" id="PS50931">
    <property type="entry name" value="HTH_LYSR"/>
    <property type="match status" value="1"/>
</dbReference>
<dbReference type="InterPro" id="IPR005119">
    <property type="entry name" value="LysR_subst-bd"/>
</dbReference>
<keyword evidence="7" id="KW-1185">Reference proteome</keyword>
<protein>
    <recommendedName>
        <fullName evidence="5">HTH lysR-type domain-containing protein</fullName>
    </recommendedName>
</protein>
<dbReference type="Proteomes" id="UP000216885">
    <property type="component" value="Unassembled WGS sequence"/>
</dbReference>
<dbReference type="EMBL" id="NEVQ01000013">
    <property type="protein sequence ID" value="OZI56096.1"/>
    <property type="molecule type" value="Genomic_DNA"/>
</dbReference>
<dbReference type="SUPFAM" id="SSF46785">
    <property type="entry name" value="Winged helix' DNA-binding domain"/>
    <property type="match status" value="1"/>
</dbReference>
<dbReference type="PANTHER" id="PTHR30427:SF1">
    <property type="entry name" value="TRANSCRIPTIONAL ACTIVATOR PROTEIN LYSR"/>
    <property type="match status" value="1"/>
</dbReference>
<dbReference type="InterPro" id="IPR036390">
    <property type="entry name" value="WH_DNA-bd_sf"/>
</dbReference>
<evidence type="ECO:0000256" key="2">
    <source>
        <dbReference type="ARBA" id="ARBA00023015"/>
    </source>
</evidence>
<evidence type="ECO:0000256" key="4">
    <source>
        <dbReference type="ARBA" id="ARBA00023163"/>
    </source>
</evidence>
<dbReference type="Gene3D" id="1.10.10.10">
    <property type="entry name" value="Winged helix-like DNA-binding domain superfamily/Winged helix DNA-binding domain"/>
    <property type="match status" value="1"/>
</dbReference>
<evidence type="ECO:0000313" key="7">
    <source>
        <dbReference type="Proteomes" id="UP000216885"/>
    </source>
</evidence>
<dbReference type="PANTHER" id="PTHR30427">
    <property type="entry name" value="TRANSCRIPTIONAL ACTIVATOR PROTEIN LYSR"/>
    <property type="match status" value="1"/>
</dbReference>
<dbReference type="Pfam" id="PF00126">
    <property type="entry name" value="HTH_1"/>
    <property type="match status" value="1"/>
</dbReference>
<dbReference type="Pfam" id="PF03466">
    <property type="entry name" value="LysR_substrate"/>
    <property type="match status" value="1"/>
</dbReference>
<feature type="domain" description="HTH lysR-type" evidence="5">
    <location>
        <begin position="1"/>
        <end position="58"/>
    </location>
</feature>
<dbReference type="GO" id="GO:0010628">
    <property type="term" value="P:positive regulation of gene expression"/>
    <property type="evidence" value="ECO:0007669"/>
    <property type="project" value="TreeGrafter"/>
</dbReference>
<keyword evidence="4" id="KW-0804">Transcription</keyword>
<dbReference type="AlphaFoldDB" id="A0A261U2A8"/>
<sequence length="305" mass="34129">MNYRAFEALHAFVEGGSIAQAAMRLNRTQPQISRLLSQLEEDAGFEILTKVGRRLELTEDGQALYQRVYGLLRAQDAVHDFAEDMRHGRRDRVRIIAANHIIDGMAAEALGNCRLQNPGFSAALTARMPAELQWWLAQQQFDVALVQLPLEHPAIETELFCQSEIVAVMHPDHPYADRTQIEPKDTQAEPYISLGRRSILEQRCLASFEATNASANSELEVSFSTTAIQLAAMGCGIALAEPMAALAQRHLNIVVKKFRPVAKLHYGMVFPRGKRRSPATEIFVEELRRCADRKVVEIQKLLAGT</sequence>
<name>A0A261U2A8_9BORD</name>
<evidence type="ECO:0000259" key="5">
    <source>
        <dbReference type="PROSITE" id="PS50931"/>
    </source>
</evidence>
<proteinExistence type="inferred from homology"/>
<dbReference type="InterPro" id="IPR000847">
    <property type="entry name" value="LysR_HTH_N"/>
</dbReference>
<dbReference type="Gene3D" id="3.40.190.290">
    <property type="match status" value="1"/>
</dbReference>
<dbReference type="OrthoDB" id="8849678at2"/>